<dbReference type="PANTHER" id="PTHR36166:SF1">
    <property type="entry name" value="SRPBCC DOMAIN-CONTAINING PROTEIN"/>
    <property type="match status" value="1"/>
</dbReference>
<dbReference type="SUPFAM" id="SSF55961">
    <property type="entry name" value="Bet v1-like"/>
    <property type="match status" value="1"/>
</dbReference>
<evidence type="ECO:0000313" key="2">
    <source>
        <dbReference type="Proteomes" id="UP000799770"/>
    </source>
</evidence>
<gene>
    <name evidence="1" type="ORF">BDV96DRAFT_598134</name>
</gene>
<sequence>MGLLTTSIEIAASPETVRQKFLDFASIPQYHPNGFFKSISPQDPSKPLTPGDKLHNVLEDMTIDPTLLENSPTCFRWGGSGLMGQFKGEHIFRFEPSTQTPGGTTFTHEEKFAGSLAFIIGPGPVGRMIGFRESTRKGFESYNRDLKAWCEKP</sequence>
<organism evidence="1 2">
    <name type="scientific">Lophiotrema nucula</name>
    <dbReference type="NCBI Taxonomy" id="690887"/>
    <lineage>
        <taxon>Eukaryota</taxon>
        <taxon>Fungi</taxon>
        <taxon>Dikarya</taxon>
        <taxon>Ascomycota</taxon>
        <taxon>Pezizomycotina</taxon>
        <taxon>Dothideomycetes</taxon>
        <taxon>Pleosporomycetidae</taxon>
        <taxon>Pleosporales</taxon>
        <taxon>Lophiotremataceae</taxon>
        <taxon>Lophiotrema</taxon>
    </lineage>
</organism>
<keyword evidence="2" id="KW-1185">Reference proteome</keyword>
<reference evidence="1" key="1">
    <citation type="journal article" date="2020" name="Stud. Mycol.">
        <title>101 Dothideomycetes genomes: a test case for predicting lifestyles and emergence of pathogens.</title>
        <authorList>
            <person name="Haridas S."/>
            <person name="Albert R."/>
            <person name="Binder M."/>
            <person name="Bloem J."/>
            <person name="Labutti K."/>
            <person name="Salamov A."/>
            <person name="Andreopoulos B."/>
            <person name="Baker S."/>
            <person name="Barry K."/>
            <person name="Bills G."/>
            <person name="Bluhm B."/>
            <person name="Cannon C."/>
            <person name="Castanera R."/>
            <person name="Culley D."/>
            <person name="Daum C."/>
            <person name="Ezra D."/>
            <person name="Gonzalez J."/>
            <person name="Henrissat B."/>
            <person name="Kuo A."/>
            <person name="Liang C."/>
            <person name="Lipzen A."/>
            <person name="Lutzoni F."/>
            <person name="Magnuson J."/>
            <person name="Mondo S."/>
            <person name="Nolan M."/>
            <person name="Ohm R."/>
            <person name="Pangilinan J."/>
            <person name="Park H.-J."/>
            <person name="Ramirez L."/>
            <person name="Alfaro M."/>
            <person name="Sun H."/>
            <person name="Tritt A."/>
            <person name="Yoshinaga Y."/>
            <person name="Zwiers L.-H."/>
            <person name="Turgeon B."/>
            <person name="Goodwin S."/>
            <person name="Spatafora J."/>
            <person name="Crous P."/>
            <person name="Grigoriev I."/>
        </authorList>
    </citation>
    <scope>NUCLEOTIDE SEQUENCE</scope>
    <source>
        <strain evidence="1">CBS 627.86</strain>
    </source>
</reference>
<evidence type="ECO:0000313" key="1">
    <source>
        <dbReference type="EMBL" id="KAF2117208.1"/>
    </source>
</evidence>
<dbReference type="CDD" id="cd07822">
    <property type="entry name" value="SRPBCC_4"/>
    <property type="match status" value="1"/>
</dbReference>
<dbReference type="InterPro" id="IPR023393">
    <property type="entry name" value="START-like_dom_sf"/>
</dbReference>
<dbReference type="EMBL" id="ML977319">
    <property type="protein sequence ID" value="KAF2117208.1"/>
    <property type="molecule type" value="Genomic_DNA"/>
</dbReference>
<dbReference type="AlphaFoldDB" id="A0A6A5ZFS1"/>
<protein>
    <submittedName>
        <fullName evidence="1">Uncharacterized protein</fullName>
    </submittedName>
</protein>
<dbReference type="Gene3D" id="3.30.530.20">
    <property type="match status" value="1"/>
</dbReference>
<proteinExistence type="predicted"/>
<name>A0A6A5ZFS1_9PLEO</name>
<dbReference type="InterPro" id="IPR019587">
    <property type="entry name" value="Polyketide_cyclase/dehydratase"/>
</dbReference>
<dbReference type="OrthoDB" id="509124at2759"/>
<dbReference type="Proteomes" id="UP000799770">
    <property type="component" value="Unassembled WGS sequence"/>
</dbReference>
<accession>A0A6A5ZFS1</accession>
<dbReference type="PANTHER" id="PTHR36166">
    <property type="entry name" value="CHROMOSOME 9, WHOLE GENOME SHOTGUN SEQUENCE"/>
    <property type="match status" value="1"/>
</dbReference>
<dbReference type="Pfam" id="PF10604">
    <property type="entry name" value="Polyketide_cyc2"/>
    <property type="match status" value="1"/>
</dbReference>